<dbReference type="Proteomes" id="UP000693981">
    <property type="component" value="Unassembled WGS sequence"/>
</dbReference>
<evidence type="ECO:0000313" key="3">
    <source>
        <dbReference type="Proteomes" id="UP000693981"/>
    </source>
</evidence>
<dbReference type="AlphaFoldDB" id="A0A8T1W985"/>
<name>A0A8T1W985_9STRA</name>
<keyword evidence="2" id="KW-0647">Proteasome</keyword>
<dbReference type="Pfam" id="PF14027">
    <property type="entry name" value="Questin_oxidase"/>
    <property type="match status" value="1"/>
</dbReference>
<gene>
    <name evidence="2" type="primary">PSMB6_3</name>
    <name evidence="2" type="ORF">PHYBOEH_007763</name>
</gene>
<dbReference type="EMBL" id="JAGDFL010000432">
    <property type="protein sequence ID" value="KAG7388740.1"/>
    <property type="molecule type" value="Genomic_DNA"/>
</dbReference>
<dbReference type="GO" id="GO:0000502">
    <property type="term" value="C:proteasome complex"/>
    <property type="evidence" value="ECO:0007669"/>
    <property type="project" value="UniProtKB-KW"/>
</dbReference>
<keyword evidence="1" id="KW-0560">Oxidoreductase</keyword>
<comment type="caution">
    <text evidence="2">The sequence shown here is derived from an EMBL/GenBank/DDBJ whole genome shotgun (WGS) entry which is preliminary data.</text>
</comment>
<reference evidence="2" key="1">
    <citation type="submission" date="2021-02" db="EMBL/GenBank/DDBJ databases">
        <authorList>
            <person name="Palmer J.M."/>
        </authorList>
    </citation>
    <scope>NUCLEOTIDE SEQUENCE</scope>
    <source>
        <strain evidence="2">SCRP23</strain>
    </source>
</reference>
<accession>A0A8T1W985</accession>
<sequence>MAIASTSNATARTKLPDEQVRQTLTHDYSTLRFRIEYGNYLSNHLLHVVVALHELGASEGKIKDYAAFYTEKLEKEGSDHQDVVEHPSPTDILSDEEARALLGKRCNYDGLLAYYARDVKRLGADDAVRKHLPRLFGGLAGALLHGLIQLGYAYHIGGDRLVSEGLAYQHHCYLSFDEPPMEPCKDPLRVLTRQEAAKVAIAVTSNEFLLSEQDRLMATSPLKDLDIGWIQRGVNAFSAHPECSSRAAFELIWNQINEFDFTHFTGCYALDMIMWLYAMVDHNDFVVLHAVTSAWSLQQLEHLLSPSDRAKAWRVWLHVALSALVTARIHDFYEEDVCSLAVDLEERLAALPSWPQLREKALEISGFPDEHVYKMVQVADAHANTEYHIDEDATSDCIPFLSREERDFVARTAALKAIDVPFRSYAKQPK</sequence>
<dbReference type="PANTHER" id="PTHR35870:SF1">
    <property type="entry name" value="PROTEIN, PUTATIVE (AFU_ORTHOLOGUE AFUA_5G03330)-RELATED"/>
    <property type="match status" value="1"/>
</dbReference>
<dbReference type="OrthoDB" id="7854943at2759"/>
<proteinExistence type="predicted"/>
<dbReference type="PANTHER" id="PTHR35870">
    <property type="entry name" value="PROTEIN, PUTATIVE (AFU_ORTHOLOGUE AFUA_5G03330)-RELATED"/>
    <property type="match status" value="1"/>
</dbReference>
<evidence type="ECO:0000256" key="1">
    <source>
        <dbReference type="ARBA" id="ARBA00023002"/>
    </source>
</evidence>
<evidence type="ECO:0000313" key="2">
    <source>
        <dbReference type="EMBL" id="KAG7388740.1"/>
    </source>
</evidence>
<dbReference type="InterPro" id="IPR025337">
    <property type="entry name" value="Questin_oxidase-like"/>
</dbReference>
<organism evidence="2 3">
    <name type="scientific">Phytophthora boehmeriae</name>
    <dbReference type="NCBI Taxonomy" id="109152"/>
    <lineage>
        <taxon>Eukaryota</taxon>
        <taxon>Sar</taxon>
        <taxon>Stramenopiles</taxon>
        <taxon>Oomycota</taxon>
        <taxon>Peronosporomycetes</taxon>
        <taxon>Peronosporales</taxon>
        <taxon>Peronosporaceae</taxon>
        <taxon>Phytophthora</taxon>
    </lineage>
</organism>
<keyword evidence="3" id="KW-1185">Reference proteome</keyword>
<dbReference type="GO" id="GO:0016491">
    <property type="term" value="F:oxidoreductase activity"/>
    <property type="evidence" value="ECO:0007669"/>
    <property type="project" value="UniProtKB-KW"/>
</dbReference>
<protein>
    <submittedName>
        <fullName evidence="2">Proteasome subunit beta type-6</fullName>
    </submittedName>
</protein>